<name>A0ABX8GDG7_EXIAC</name>
<evidence type="ECO:0000313" key="1">
    <source>
        <dbReference type="EMBL" id="QWB31177.1"/>
    </source>
</evidence>
<accession>A0ABX8GDG7</accession>
<reference evidence="1 2" key="1">
    <citation type="submission" date="2021-05" db="EMBL/GenBank/DDBJ databases">
        <title>Biocontrol using Exiguobacterium acetylicum SI17 against litchi downy blight caused by Peronophythora litchii.</title>
        <authorList>
            <person name="Zheng L."/>
        </authorList>
    </citation>
    <scope>NUCLEOTIDE SEQUENCE [LARGE SCALE GENOMIC DNA]</scope>
    <source>
        <strain evidence="1 2">SI17</strain>
    </source>
</reference>
<dbReference type="RefSeq" id="WP_047391178.1">
    <property type="nucleotide sequence ID" value="NZ_CP075897.1"/>
</dbReference>
<proteinExistence type="predicted"/>
<organism evidence="1 2">
    <name type="scientific">Exiguobacterium acetylicum</name>
    <name type="common">Brevibacterium acetylicum</name>
    <dbReference type="NCBI Taxonomy" id="41170"/>
    <lineage>
        <taxon>Bacteria</taxon>
        <taxon>Bacillati</taxon>
        <taxon>Bacillota</taxon>
        <taxon>Bacilli</taxon>
        <taxon>Bacillales</taxon>
        <taxon>Bacillales Family XII. Incertae Sedis</taxon>
        <taxon>Exiguobacterium</taxon>
    </lineage>
</organism>
<sequence length="106" mass="12383">MNLTYSDQQLKACIQDALDGNITLEELADWCYRYMTDVYHNNHYHIATDGRGSYPLSEQATEVANDIDAQWDLYLANSYSLNELQTIDLATIRLPREWLEKWLSSF</sequence>
<dbReference type="GeneID" id="88811192"/>
<evidence type="ECO:0000313" key="2">
    <source>
        <dbReference type="Proteomes" id="UP000679498"/>
    </source>
</evidence>
<protein>
    <submittedName>
        <fullName evidence="1">Uncharacterized protein</fullName>
    </submittedName>
</protein>
<dbReference type="Proteomes" id="UP000679498">
    <property type="component" value="Chromosome"/>
</dbReference>
<keyword evidence="2" id="KW-1185">Reference proteome</keyword>
<dbReference type="EMBL" id="CP075897">
    <property type="protein sequence ID" value="QWB31177.1"/>
    <property type="molecule type" value="Genomic_DNA"/>
</dbReference>
<gene>
    <name evidence="1" type="ORF">KKI46_05870</name>
</gene>